<dbReference type="CDD" id="cd00082">
    <property type="entry name" value="HisKA"/>
    <property type="match status" value="1"/>
</dbReference>
<evidence type="ECO:0000256" key="7">
    <source>
        <dbReference type="ARBA" id="ARBA00023136"/>
    </source>
</evidence>
<dbReference type="GO" id="GO:0007234">
    <property type="term" value="P:osmosensory signaling via phosphorelay pathway"/>
    <property type="evidence" value="ECO:0007669"/>
    <property type="project" value="TreeGrafter"/>
</dbReference>
<dbReference type="PRINTS" id="PR00344">
    <property type="entry name" value="BCTRLSENSOR"/>
</dbReference>
<dbReference type="AlphaFoldDB" id="A0A1I4NB91"/>
<dbReference type="Pfam" id="PF02518">
    <property type="entry name" value="HATPase_c"/>
    <property type="match status" value="1"/>
</dbReference>
<dbReference type="Pfam" id="PF08447">
    <property type="entry name" value="PAS_3"/>
    <property type="match status" value="1"/>
</dbReference>
<evidence type="ECO:0000256" key="4">
    <source>
        <dbReference type="ARBA" id="ARBA00022553"/>
    </source>
</evidence>
<dbReference type="STRING" id="52442.SAMN05421880_10739"/>
<dbReference type="SUPFAM" id="SSF55874">
    <property type="entry name" value="ATPase domain of HSP90 chaperone/DNA topoisomerase II/histidine kinase"/>
    <property type="match status" value="1"/>
</dbReference>
<keyword evidence="5" id="KW-0808">Transferase</keyword>
<dbReference type="SUPFAM" id="SSF55785">
    <property type="entry name" value="PYP-like sensor domain (PAS domain)"/>
    <property type="match status" value="3"/>
</dbReference>
<evidence type="ECO:0000256" key="3">
    <source>
        <dbReference type="ARBA" id="ARBA00012438"/>
    </source>
</evidence>
<dbReference type="InterPro" id="IPR000014">
    <property type="entry name" value="PAS"/>
</dbReference>
<dbReference type="SMART" id="SM00387">
    <property type="entry name" value="HATPase_c"/>
    <property type="match status" value="1"/>
</dbReference>
<keyword evidence="4" id="KW-0597">Phosphoprotein</keyword>
<dbReference type="PROSITE" id="PS50113">
    <property type="entry name" value="PAC"/>
    <property type="match status" value="2"/>
</dbReference>
<dbReference type="InterPro" id="IPR013656">
    <property type="entry name" value="PAS_4"/>
</dbReference>
<dbReference type="Pfam" id="PF13426">
    <property type="entry name" value="PAS_9"/>
    <property type="match status" value="1"/>
</dbReference>
<evidence type="ECO:0000256" key="5">
    <source>
        <dbReference type="ARBA" id="ARBA00022679"/>
    </source>
</evidence>
<dbReference type="Gene3D" id="2.10.70.100">
    <property type="match status" value="1"/>
</dbReference>
<reference evidence="10 11" key="1">
    <citation type="submission" date="2016-10" db="EMBL/GenBank/DDBJ databases">
        <authorList>
            <person name="de Groot N.N."/>
        </authorList>
    </citation>
    <scope>NUCLEOTIDE SEQUENCE [LARGE SCALE GENOMIC DNA]</scope>
    <source>
        <strain evidence="10 11">Nm146</strain>
    </source>
</reference>
<dbReference type="EC" id="2.7.13.3" evidence="3"/>
<dbReference type="InterPro" id="IPR005467">
    <property type="entry name" value="His_kinase_dom"/>
</dbReference>
<dbReference type="InterPro" id="IPR000700">
    <property type="entry name" value="PAS-assoc_C"/>
</dbReference>
<feature type="domain" description="PAC" evidence="9">
    <location>
        <begin position="252"/>
        <end position="304"/>
    </location>
</feature>
<evidence type="ECO:0000256" key="1">
    <source>
        <dbReference type="ARBA" id="ARBA00000085"/>
    </source>
</evidence>
<dbReference type="FunFam" id="3.30.565.10:FF:000006">
    <property type="entry name" value="Sensor histidine kinase WalK"/>
    <property type="match status" value="1"/>
</dbReference>
<dbReference type="CDD" id="cd00130">
    <property type="entry name" value="PAS"/>
    <property type="match status" value="3"/>
</dbReference>
<evidence type="ECO:0000313" key="10">
    <source>
        <dbReference type="EMBL" id="SFM12749.1"/>
    </source>
</evidence>
<dbReference type="GO" id="GO:0000155">
    <property type="term" value="F:phosphorelay sensor kinase activity"/>
    <property type="evidence" value="ECO:0007669"/>
    <property type="project" value="InterPro"/>
</dbReference>
<dbReference type="SMART" id="SM00091">
    <property type="entry name" value="PAS"/>
    <property type="match status" value="2"/>
</dbReference>
<dbReference type="EMBL" id="FOUF01000007">
    <property type="protein sequence ID" value="SFM12749.1"/>
    <property type="molecule type" value="Genomic_DNA"/>
</dbReference>
<keyword evidence="6" id="KW-0418">Kinase</keyword>
<organism evidence="10 11">
    <name type="scientific">Nitrosomonas nitrosa</name>
    <dbReference type="NCBI Taxonomy" id="52442"/>
    <lineage>
        <taxon>Bacteria</taxon>
        <taxon>Pseudomonadati</taxon>
        <taxon>Pseudomonadota</taxon>
        <taxon>Betaproteobacteria</taxon>
        <taxon>Nitrosomonadales</taxon>
        <taxon>Nitrosomonadaceae</taxon>
        <taxon>Nitrosomonas</taxon>
    </lineage>
</organism>
<feature type="domain" description="PAC" evidence="9">
    <location>
        <begin position="373"/>
        <end position="425"/>
    </location>
</feature>
<dbReference type="Pfam" id="PF00512">
    <property type="entry name" value="HisKA"/>
    <property type="match status" value="1"/>
</dbReference>
<dbReference type="PANTHER" id="PTHR42878">
    <property type="entry name" value="TWO-COMPONENT HISTIDINE KINASE"/>
    <property type="match status" value="1"/>
</dbReference>
<dbReference type="Gene3D" id="3.30.450.20">
    <property type="entry name" value="PAS domain"/>
    <property type="match status" value="3"/>
</dbReference>
<dbReference type="Gene3D" id="3.30.565.10">
    <property type="entry name" value="Histidine kinase-like ATPase, C-terminal domain"/>
    <property type="match status" value="1"/>
</dbReference>
<dbReference type="InterPro" id="IPR036097">
    <property type="entry name" value="HisK_dim/P_sf"/>
</dbReference>
<evidence type="ECO:0000256" key="2">
    <source>
        <dbReference type="ARBA" id="ARBA00004429"/>
    </source>
</evidence>
<gene>
    <name evidence="10" type="ORF">SAMN05421880_10739</name>
</gene>
<feature type="domain" description="Histidine kinase" evidence="8">
    <location>
        <begin position="454"/>
        <end position="669"/>
    </location>
</feature>
<dbReference type="InterPro" id="IPR036890">
    <property type="entry name" value="HATPase_C_sf"/>
</dbReference>
<keyword evidence="7" id="KW-0472">Membrane</keyword>
<protein>
    <recommendedName>
        <fullName evidence="3">histidine kinase</fullName>
        <ecNumber evidence="3">2.7.13.3</ecNumber>
    </recommendedName>
</protein>
<accession>A0A1I4NB91</accession>
<keyword evidence="11" id="KW-1185">Reference proteome</keyword>
<dbReference type="InterPro" id="IPR035965">
    <property type="entry name" value="PAS-like_dom_sf"/>
</dbReference>
<comment type="catalytic activity">
    <reaction evidence="1">
        <text>ATP + protein L-histidine = ADP + protein N-phospho-L-histidine.</text>
        <dbReference type="EC" id="2.7.13.3"/>
    </reaction>
</comment>
<dbReference type="Proteomes" id="UP000199561">
    <property type="component" value="Unassembled WGS sequence"/>
</dbReference>
<dbReference type="InterPro" id="IPR013655">
    <property type="entry name" value="PAS_fold_3"/>
</dbReference>
<dbReference type="GO" id="GO:0030295">
    <property type="term" value="F:protein kinase activator activity"/>
    <property type="evidence" value="ECO:0007669"/>
    <property type="project" value="TreeGrafter"/>
</dbReference>
<dbReference type="Gene3D" id="1.10.287.130">
    <property type="match status" value="1"/>
</dbReference>
<evidence type="ECO:0000259" key="9">
    <source>
        <dbReference type="PROSITE" id="PS50113"/>
    </source>
</evidence>
<name>A0A1I4NB91_9PROT</name>
<dbReference type="SMART" id="SM00086">
    <property type="entry name" value="PAC"/>
    <property type="match status" value="2"/>
</dbReference>
<dbReference type="PANTHER" id="PTHR42878:SF15">
    <property type="entry name" value="BACTERIOPHYTOCHROME"/>
    <property type="match status" value="1"/>
</dbReference>
<dbReference type="PROSITE" id="PS50109">
    <property type="entry name" value="HIS_KIN"/>
    <property type="match status" value="1"/>
</dbReference>
<evidence type="ECO:0000313" key="11">
    <source>
        <dbReference type="Proteomes" id="UP000199561"/>
    </source>
</evidence>
<dbReference type="InterPro" id="IPR050351">
    <property type="entry name" value="BphY/WalK/GraS-like"/>
</dbReference>
<proteinExistence type="predicted"/>
<dbReference type="InterPro" id="IPR003661">
    <property type="entry name" value="HisK_dim/P_dom"/>
</dbReference>
<evidence type="ECO:0000259" key="8">
    <source>
        <dbReference type="PROSITE" id="PS50109"/>
    </source>
</evidence>
<dbReference type="InterPro" id="IPR001610">
    <property type="entry name" value="PAC"/>
</dbReference>
<dbReference type="InterPro" id="IPR004358">
    <property type="entry name" value="Sig_transdc_His_kin-like_C"/>
</dbReference>
<dbReference type="SUPFAM" id="SSF47384">
    <property type="entry name" value="Homodimeric domain of signal transducing histidine kinase"/>
    <property type="match status" value="1"/>
</dbReference>
<evidence type="ECO:0000256" key="6">
    <source>
        <dbReference type="ARBA" id="ARBA00022777"/>
    </source>
</evidence>
<dbReference type="SMART" id="SM00388">
    <property type="entry name" value="HisKA"/>
    <property type="match status" value="1"/>
</dbReference>
<dbReference type="GO" id="GO:0000156">
    <property type="term" value="F:phosphorelay response regulator activity"/>
    <property type="evidence" value="ECO:0007669"/>
    <property type="project" value="TreeGrafter"/>
</dbReference>
<dbReference type="Pfam" id="PF08448">
    <property type="entry name" value="PAS_4"/>
    <property type="match status" value="1"/>
</dbReference>
<comment type="subcellular location">
    <subcellularLocation>
        <location evidence="2">Cell inner membrane</location>
        <topology evidence="2">Multi-pass membrane protein</topology>
    </subcellularLocation>
</comment>
<dbReference type="InterPro" id="IPR003594">
    <property type="entry name" value="HATPase_dom"/>
</dbReference>
<dbReference type="NCBIfam" id="TIGR00229">
    <property type="entry name" value="sensory_box"/>
    <property type="match status" value="2"/>
</dbReference>
<sequence length="675" mass="76628">MYHSGPFKKWSFVVIVTLLPSKPMTNQRTDPISTPAIQPLQQFFETSSHLCLILRAHDHFIIEMANDAFLAATSLRRELVIGKNLFEIFPLSSIEDSDDSINVLRASLNRVLTDQCANTITIRQYIIPSRDSGESALYQYWKLSNTPVFDPSGHLRYIIHQAEHIIDPMIACAQRSESISAFAAIFEQAAVGLALLTAEGHWIRANTRLCEIIGDGYEAIRMRSFQDIFYPNDPTGYAEFLHPLLAGEIQTRSTERCHLRNNGHGIWVRLFMTWIRLADSLVDYFVLVVEDIQTCKEMEENLKEAKRLAKLGYWKWDRDTHTHTWSEEIYRIYGRDPALPPAIYPEVQMYFTEESWLKLAAAVEKSLAEGGAYECDAEVVRPDGSHRWITARGDAIRKRDGQILALHGTVQDITDRKLAEQALLQLNASLEARVAERTAELNTLNQSLESFVYSVSHDLKGPLRGIEGYSRFLEEDYAERLNEEGRLFVANIRAGVTQMSALIDDLLAYSRMERCKLEPTPLDLSILVNEVIAEYAQDISAHEIKIVADLPSTYVQADADGLALVLRNLLGNAIKFSKYASQPRIEFGVRKEASFVITWIRDNGIGFDMKYNDQIFEIFERLHRLEDYPGTGIGLALVKKAMQRMGGQVWADSAPGKGATFYLKLPVYITHRDPQ</sequence>
<dbReference type="GO" id="GO:0005886">
    <property type="term" value="C:plasma membrane"/>
    <property type="evidence" value="ECO:0007669"/>
    <property type="project" value="UniProtKB-SubCell"/>
</dbReference>